<evidence type="ECO:0000256" key="1">
    <source>
        <dbReference type="ARBA" id="ARBA00001936"/>
    </source>
</evidence>
<name>A0A679FTM3_9BACL</name>
<sequence>MKQWEIAVIPIGKEVVPAALDVLQAVADVPRGIAFSFTEFPWSCDYYVEHGQMIPDDGLSTLRNVAAIFLGAAGNPKRMAFDPPCN</sequence>
<proteinExistence type="predicted"/>
<dbReference type="GO" id="GO:0046872">
    <property type="term" value="F:metal ion binding"/>
    <property type="evidence" value="ECO:0007669"/>
    <property type="project" value="UniProtKB-KW"/>
</dbReference>
<dbReference type="Gene3D" id="3.40.718.10">
    <property type="entry name" value="Isopropylmalate Dehydrogenase"/>
    <property type="match status" value="1"/>
</dbReference>
<evidence type="ECO:0000256" key="2">
    <source>
        <dbReference type="ARBA" id="ARBA00001946"/>
    </source>
</evidence>
<protein>
    <recommendedName>
        <fullName evidence="7">Isopropylmalate dehydrogenase-like domain-containing protein</fullName>
    </recommendedName>
</protein>
<evidence type="ECO:0000313" key="8">
    <source>
        <dbReference type="EMBL" id="BBW98005.1"/>
    </source>
</evidence>
<dbReference type="PANTHER" id="PTHR43275">
    <property type="entry name" value="D-MALATE DEHYDROGENASE [DECARBOXYLATING]"/>
    <property type="match status" value="1"/>
</dbReference>
<dbReference type="PANTHER" id="PTHR43275:SF1">
    <property type="entry name" value="D-MALATE DEHYDROGENASE [DECARBOXYLATING]"/>
    <property type="match status" value="1"/>
</dbReference>
<evidence type="ECO:0000256" key="4">
    <source>
        <dbReference type="ARBA" id="ARBA00023002"/>
    </source>
</evidence>
<comment type="cofactor">
    <cofactor evidence="1">
        <name>Mn(2+)</name>
        <dbReference type="ChEBI" id="CHEBI:29035"/>
    </cofactor>
</comment>
<keyword evidence="9" id="KW-1185">Reference proteome</keyword>
<keyword evidence="3" id="KW-0479">Metal-binding</keyword>
<dbReference type="EMBL" id="AP022557">
    <property type="protein sequence ID" value="BBW98005.1"/>
    <property type="molecule type" value="Genomic_DNA"/>
</dbReference>
<reference evidence="9" key="1">
    <citation type="journal article" date="2020" name="Microbiol. Resour. Announc.">
        <title>Complete Genome Sequence of Geobacillus sp. Strain E55-1, Isolated from Mine Geyser in Japan.</title>
        <authorList>
            <person name="Miyazaki K."/>
            <person name="Hase E."/>
            <person name="Tokito N."/>
        </authorList>
    </citation>
    <scope>NUCLEOTIDE SEQUENCE [LARGE SCALE GENOMIC DNA]</scope>
    <source>
        <strain evidence="9">E55-1</strain>
    </source>
</reference>
<dbReference type="AlphaFoldDB" id="A0A679FTM3"/>
<evidence type="ECO:0000256" key="6">
    <source>
        <dbReference type="ARBA" id="ARBA00023211"/>
    </source>
</evidence>
<keyword evidence="4" id="KW-0560">Oxidoreductase</keyword>
<dbReference type="InterPro" id="IPR050501">
    <property type="entry name" value="ICDH/IPMDH"/>
</dbReference>
<dbReference type="SUPFAM" id="SSF53659">
    <property type="entry name" value="Isocitrate/Isopropylmalate dehydrogenase-like"/>
    <property type="match status" value="1"/>
</dbReference>
<feature type="domain" description="Isopropylmalate dehydrogenase-like" evidence="7">
    <location>
        <begin position="11"/>
        <end position="77"/>
    </location>
</feature>
<keyword evidence="6" id="KW-0464">Manganese</keyword>
<comment type="cofactor">
    <cofactor evidence="2">
        <name>Mg(2+)</name>
        <dbReference type="ChEBI" id="CHEBI:18420"/>
    </cofactor>
</comment>
<evidence type="ECO:0000259" key="7">
    <source>
        <dbReference type="Pfam" id="PF00180"/>
    </source>
</evidence>
<dbReference type="GO" id="GO:0016491">
    <property type="term" value="F:oxidoreductase activity"/>
    <property type="evidence" value="ECO:0007669"/>
    <property type="project" value="UniProtKB-KW"/>
</dbReference>
<keyword evidence="5" id="KW-0520">NAD</keyword>
<organism evidence="8 9">
    <name type="scientific">Geobacillus subterraneus</name>
    <dbReference type="NCBI Taxonomy" id="129338"/>
    <lineage>
        <taxon>Bacteria</taxon>
        <taxon>Bacillati</taxon>
        <taxon>Bacillota</taxon>
        <taxon>Bacilli</taxon>
        <taxon>Bacillales</taxon>
        <taxon>Anoxybacillaceae</taxon>
        <taxon>Geobacillus</taxon>
    </lineage>
</organism>
<accession>A0A679FTM3</accession>
<dbReference type="Pfam" id="PF00180">
    <property type="entry name" value="Iso_dh"/>
    <property type="match status" value="1"/>
</dbReference>
<dbReference type="Proteomes" id="UP000501421">
    <property type="component" value="Chromosome"/>
</dbReference>
<evidence type="ECO:0000313" key="9">
    <source>
        <dbReference type="Proteomes" id="UP000501421"/>
    </source>
</evidence>
<gene>
    <name evidence="8" type="ORF">GsuE55_28380</name>
</gene>
<dbReference type="InterPro" id="IPR024084">
    <property type="entry name" value="IsoPropMal-DH-like_dom"/>
</dbReference>
<evidence type="ECO:0000256" key="3">
    <source>
        <dbReference type="ARBA" id="ARBA00022723"/>
    </source>
</evidence>
<evidence type="ECO:0000256" key="5">
    <source>
        <dbReference type="ARBA" id="ARBA00023027"/>
    </source>
</evidence>